<reference evidence="6" key="1">
    <citation type="submission" date="2022-07" db="EMBL/GenBank/DDBJ databases">
        <title>Chromosome-level genome of Muraenolepis orangiensis.</title>
        <authorList>
            <person name="Kim J."/>
        </authorList>
    </citation>
    <scope>NUCLEOTIDE SEQUENCE</scope>
    <source>
        <strain evidence="6">KU_S4_2022</strain>
        <tissue evidence="6">Muscle</tissue>
    </source>
</reference>
<sequence length="350" mass="37670">MTTKNGFIGLVHRRDAAMEIILIILLSALRTLSAETVTELEFVRSPSTVVSSPGKPVRMLCSLKGRGGQDEDPPDVLWLRDGRPLEYADTNQIQVPLDTDLWMVISTLRIEKVQLPDMGSYRCLPHFSVEPDHMSVVANVSVRLRCVAHGPPEPVRVIWLRDGAPLNTLREAVALSPSTLNLTGLNRTSSFSCEAHNDKGVATSASGTITVESTQTSLRAKPSGERDSDGPPGDLVHNQNVNIPPTSHLVEGLEPHGLYAIRVSCHSSQGPSGWGPWVDMKTREGVPDSAPVNLSAVCNGTEAVVEVGLETELSLNLSTPLSNVTFRVCAYTGAGPGPWTPESTLTLVHP</sequence>
<dbReference type="GO" id="GO:0098632">
    <property type="term" value="F:cell-cell adhesion mediator activity"/>
    <property type="evidence" value="ECO:0007669"/>
    <property type="project" value="TreeGrafter"/>
</dbReference>
<dbReference type="GO" id="GO:0070593">
    <property type="term" value="P:dendrite self-avoidance"/>
    <property type="evidence" value="ECO:0007669"/>
    <property type="project" value="TreeGrafter"/>
</dbReference>
<dbReference type="PANTHER" id="PTHR10075:SF100">
    <property type="entry name" value="FASCICLIN-2"/>
    <property type="match status" value="1"/>
</dbReference>
<feature type="domain" description="Ig-like" evidence="4">
    <location>
        <begin position="35"/>
        <end position="123"/>
    </location>
</feature>
<evidence type="ECO:0000313" key="6">
    <source>
        <dbReference type="EMBL" id="KAJ3590827.1"/>
    </source>
</evidence>
<feature type="compositionally biased region" description="Polar residues" evidence="3">
    <location>
        <begin position="204"/>
        <end position="218"/>
    </location>
</feature>
<dbReference type="GO" id="GO:0005886">
    <property type="term" value="C:plasma membrane"/>
    <property type="evidence" value="ECO:0007669"/>
    <property type="project" value="TreeGrafter"/>
</dbReference>
<gene>
    <name evidence="6" type="ORF">NHX12_008775</name>
</gene>
<feature type="domain" description="Fibronectin type-III" evidence="5">
    <location>
        <begin position="176"/>
        <end position="285"/>
    </location>
</feature>
<keyword evidence="1" id="KW-0677">Repeat</keyword>
<dbReference type="InterPro" id="IPR013098">
    <property type="entry name" value="Ig_I-set"/>
</dbReference>
<dbReference type="InterPro" id="IPR003599">
    <property type="entry name" value="Ig_sub"/>
</dbReference>
<dbReference type="SMART" id="SM00408">
    <property type="entry name" value="IGc2"/>
    <property type="match status" value="2"/>
</dbReference>
<dbReference type="SUPFAM" id="SSF49265">
    <property type="entry name" value="Fibronectin type III"/>
    <property type="match status" value="1"/>
</dbReference>
<dbReference type="GO" id="GO:0030424">
    <property type="term" value="C:axon"/>
    <property type="evidence" value="ECO:0007669"/>
    <property type="project" value="TreeGrafter"/>
</dbReference>
<evidence type="ECO:0000259" key="5">
    <source>
        <dbReference type="PROSITE" id="PS50853"/>
    </source>
</evidence>
<dbReference type="SMART" id="SM00409">
    <property type="entry name" value="IG"/>
    <property type="match status" value="2"/>
</dbReference>
<protein>
    <submittedName>
        <fullName evidence="6">Uncharacterized protein</fullName>
    </submittedName>
</protein>
<dbReference type="GO" id="GO:0007156">
    <property type="term" value="P:homophilic cell adhesion via plasma membrane adhesion molecules"/>
    <property type="evidence" value="ECO:0007669"/>
    <property type="project" value="TreeGrafter"/>
</dbReference>
<dbReference type="InterPro" id="IPR003598">
    <property type="entry name" value="Ig_sub2"/>
</dbReference>
<organism evidence="6 7">
    <name type="scientific">Muraenolepis orangiensis</name>
    <name type="common">Patagonian moray cod</name>
    <dbReference type="NCBI Taxonomy" id="630683"/>
    <lineage>
        <taxon>Eukaryota</taxon>
        <taxon>Metazoa</taxon>
        <taxon>Chordata</taxon>
        <taxon>Craniata</taxon>
        <taxon>Vertebrata</taxon>
        <taxon>Euteleostomi</taxon>
        <taxon>Actinopterygii</taxon>
        <taxon>Neopterygii</taxon>
        <taxon>Teleostei</taxon>
        <taxon>Neoteleostei</taxon>
        <taxon>Acanthomorphata</taxon>
        <taxon>Zeiogadaria</taxon>
        <taxon>Gadariae</taxon>
        <taxon>Gadiformes</taxon>
        <taxon>Muraenolepidoidei</taxon>
        <taxon>Muraenolepididae</taxon>
        <taxon>Muraenolepis</taxon>
    </lineage>
</organism>
<dbReference type="FunFam" id="2.60.40.10:FF:000662">
    <property type="entry name" value="Tyrosine-protein kinase receptor UFO"/>
    <property type="match status" value="1"/>
</dbReference>
<dbReference type="GO" id="GO:0007411">
    <property type="term" value="P:axon guidance"/>
    <property type="evidence" value="ECO:0007669"/>
    <property type="project" value="TreeGrafter"/>
</dbReference>
<evidence type="ECO:0000259" key="4">
    <source>
        <dbReference type="PROSITE" id="PS50835"/>
    </source>
</evidence>
<dbReference type="CDD" id="cd00063">
    <property type="entry name" value="FN3"/>
    <property type="match status" value="1"/>
</dbReference>
<dbReference type="Proteomes" id="UP001148018">
    <property type="component" value="Unassembled WGS sequence"/>
</dbReference>
<evidence type="ECO:0000313" key="7">
    <source>
        <dbReference type="Proteomes" id="UP001148018"/>
    </source>
</evidence>
<dbReference type="EMBL" id="JANIIK010000114">
    <property type="protein sequence ID" value="KAJ3590827.1"/>
    <property type="molecule type" value="Genomic_DNA"/>
</dbReference>
<dbReference type="InterPro" id="IPR036116">
    <property type="entry name" value="FN3_sf"/>
</dbReference>
<proteinExistence type="predicted"/>
<feature type="region of interest" description="Disordered" evidence="3">
    <location>
        <begin position="204"/>
        <end position="238"/>
    </location>
</feature>
<dbReference type="OrthoDB" id="4062651at2759"/>
<dbReference type="PROSITE" id="PS50853">
    <property type="entry name" value="FN3"/>
    <property type="match status" value="1"/>
</dbReference>
<keyword evidence="7" id="KW-1185">Reference proteome</keyword>
<dbReference type="InterPro" id="IPR036179">
    <property type="entry name" value="Ig-like_dom_sf"/>
</dbReference>
<evidence type="ECO:0000256" key="2">
    <source>
        <dbReference type="ARBA" id="ARBA00023319"/>
    </source>
</evidence>
<dbReference type="InterPro" id="IPR013783">
    <property type="entry name" value="Ig-like_fold"/>
</dbReference>
<keyword evidence="2" id="KW-0393">Immunoglobulin domain</keyword>
<dbReference type="Pfam" id="PF13927">
    <property type="entry name" value="Ig_3"/>
    <property type="match status" value="1"/>
</dbReference>
<feature type="non-terminal residue" evidence="6">
    <location>
        <position position="1"/>
    </location>
</feature>
<dbReference type="PROSITE" id="PS50835">
    <property type="entry name" value="IG_LIKE"/>
    <property type="match status" value="2"/>
</dbReference>
<dbReference type="AlphaFoldDB" id="A0A9Q0DM61"/>
<comment type="caution">
    <text evidence="6">The sequence shown here is derived from an EMBL/GenBank/DDBJ whole genome shotgun (WGS) entry which is preliminary data.</text>
</comment>
<evidence type="ECO:0000256" key="3">
    <source>
        <dbReference type="SAM" id="MobiDB-lite"/>
    </source>
</evidence>
<dbReference type="InterPro" id="IPR003961">
    <property type="entry name" value="FN3_dom"/>
</dbReference>
<dbReference type="Pfam" id="PF07679">
    <property type="entry name" value="I-set"/>
    <property type="match status" value="1"/>
</dbReference>
<dbReference type="SUPFAM" id="SSF48726">
    <property type="entry name" value="Immunoglobulin"/>
    <property type="match status" value="2"/>
</dbReference>
<accession>A0A9Q0DM61</accession>
<dbReference type="InterPro" id="IPR007110">
    <property type="entry name" value="Ig-like_dom"/>
</dbReference>
<feature type="domain" description="Ig-like" evidence="4">
    <location>
        <begin position="125"/>
        <end position="210"/>
    </location>
</feature>
<name>A0A9Q0DM61_9TELE</name>
<dbReference type="PANTHER" id="PTHR10075">
    <property type="entry name" value="BASIGIN RELATED"/>
    <property type="match status" value="1"/>
</dbReference>
<evidence type="ECO:0000256" key="1">
    <source>
        <dbReference type="ARBA" id="ARBA00022737"/>
    </source>
</evidence>
<dbReference type="Gene3D" id="2.60.40.10">
    <property type="entry name" value="Immunoglobulins"/>
    <property type="match status" value="3"/>
</dbReference>